<evidence type="ECO:0000259" key="4">
    <source>
        <dbReference type="PROSITE" id="PS50041"/>
    </source>
</evidence>
<dbReference type="InterPro" id="IPR001304">
    <property type="entry name" value="C-type_lectin-like"/>
</dbReference>
<keyword evidence="2" id="KW-1015">Disulfide bond</keyword>
<feature type="transmembrane region" description="Helical" evidence="3">
    <location>
        <begin position="26"/>
        <end position="45"/>
    </location>
</feature>
<dbReference type="PROSITE" id="PS00615">
    <property type="entry name" value="C_TYPE_LECTIN_1"/>
    <property type="match status" value="1"/>
</dbReference>
<keyword evidence="1" id="KW-0430">Lectin</keyword>
<dbReference type="InterPro" id="IPR018378">
    <property type="entry name" value="C-type_lectin_CS"/>
</dbReference>
<dbReference type="SUPFAM" id="SSF56436">
    <property type="entry name" value="C-type lectin-like"/>
    <property type="match status" value="1"/>
</dbReference>
<dbReference type="Ensembl" id="ENSOABT00000056391.2">
    <property type="protein sequence ID" value="ENSOABP00000055003.2"/>
    <property type="gene ID" value="ENSOABG00000024274.2"/>
</dbReference>
<keyword evidence="3" id="KW-1133">Transmembrane helix</keyword>
<dbReference type="PROSITE" id="PS50041">
    <property type="entry name" value="C_TYPE_LECTIN_2"/>
    <property type="match status" value="1"/>
</dbReference>
<feature type="domain" description="C-type lectin" evidence="4">
    <location>
        <begin position="138"/>
        <end position="257"/>
    </location>
</feature>
<keyword evidence="6" id="KW-1185">Reference proteome</keyword>
<evidence type="ECO:0000256" key="1">
    <source>
        <dbReference type="ARBA" id="ARBA00022734"/>
    </source>
</evidence>
<dbReference type="InterPro" id="IPR033989">
    <property type="entry name" value="CD209-like_CTLD"/>
</dbReference>
<dbReference type="Pfam" id="PF00059">
    <property type="entry name" value="Lectin_C"/>
    <property type="match status" value="1"/>
</dbReference>
<dbReference type="Gene3D" id="3.10.100.10">
    <property type="entry name" value="Mannose-Binding Protein A, subunit A"/>
    <property type="match status" value="1"/>
</dbReference>
<evidence type="ECO:0000256" key="3">
    <source>
        <dbReference type="SAM" id="Phobius"/>
    </source>
</evidence>
<accession>A0A668VW20</accession>
<dbReference type="GO" id="GO:0030246">
    <property type="term" value="F:carbohydrate binding"/>
    <property type="evidence" value="ECO:0007669"/>
    <property type="project" value="UniProtKB-KW"/>
</dbReference>
<reference evidence="5" key="2">
    <citation type="submission" date="2025-09" db="UniProtKB">
        <authorList>
            <consortium name="Ensembl"/>
        </authorList>
    </citation>
    <scope>IDENTIFICATION</scope>
</reference>
<dbReference type="InterPro" id="IPR016187">
    <property type="entry name" value="CTDL_fold"/>
</dbReference>
<reference evidence="5" key="1">
    <citation type="submission" date="2025-08" db="UniProtKB">
        <authorList>
            <consortium name="Ensembl"/>
        </authorList>
    </citation>
    <scope>IDENTIFICATION</scope>
</reference>
<proteinExistence type="predicted"/>
<dbReference type="AlphaFoldDB" id="A0A668VW20"/>
<dbReference type="InterPro" id="IPR050111">
    <property type="entry name" value="C-type_lectin/snaclec_domain"/>
</dbReference>
<protein>
    <recommendedName>
        <fullName evidence="4">C-type lectin domain-containing protein</fullName>
    </recommendedName>
</protein>
<dbReference type="CDD" id="cd03590">
    <property type="entry name" value="CLECT_DC-SIGN_like"/>
    <property type="match status" value="1"/>
</dbReference>
<evidence type="ECO:0000313" key="5">
    <source>
        <dbReference type="Ensembl" id="ENSOABP00000055003.2"/>
    </source>
</evidence>
<evidence type="ECO:0000256" key="2">
    <source>
        <dbReference type="ARBA" id="ARBA00023157"/>
    </source>
</evidence>
<keyword evidence="3" id="KW-0472">Membrane</keyword>
<evidence type="ECO:0000313" key="6">
    <source>
        <dbReference type="Proteomes" id="UP000472276"/>
    </source>
</evidence>
<dbReference type="InterPro" id="IPR016186">
    <property type="entry name" value="C-type_lectin-like/link_sf"/>
</dbReference>
<sequence>TVVDFREVQTEEYSPAPSSASRFRRWLFPGLIVMVLLILIIVMGSTSKCRVSNLSNIVQSLNASLHHTQGKTAKQVQQLQYAVENNTDQLNSVSEALKQLSVIDSLSKSIAAIKCSLEHVINNSSTTGGCCPLSWTVFESNCYFFSSDSRSWNESRDWCEAQQAHLLILHNNKEWDFVTRRSMPRFYWIGLSDWRTGSWEWVNQTPYTMEPRRWKPGQPDNWTGHGLGHGDEDCAHLSDDGLLNDVHCSTKMQFICQKPTHCSGHHEDVEREQHSSETCSAPLSSFLLNDNLTEG</sequence>
<name>A0A668VW20_OREAU</name>
<dbReference type="SMART" id="SM00034">
    <property type="entry name" value="CLECT"/>
    <property type="match status" value="1"/>
</dbReference>
<dbReference type="PANTHER" id="PTHR22803">
    <property type="entry name" value="MANNOSE, PHOSPHOLIPASE, LECTIN RECEPTOR RELATED"/>
    <property type="match status" value="1"/>
</dbReference>
<keyword evidence="3" id="KW-0812">Transmembrane</keyword>
<organism evidence="5 6">
    <name type="scientific">Oreochromis aureus</name>
    <name type="common">Israeli tilapia</name>
    <name type="synonym">Chromis aureus</name>
    <dbReference type="NCBI Taxonomy" id="47969"/>
    <lineage>
        <taxon>Eukaryota</taxon>
        <taxon>Metazoa</taxon>
        <taxon>Chordata</taxon>
        <taxon>Craniata</taxon>
        <taxon>Vertebrata</taxon>
        <taxon>Euteleostomi</taxon>
        <taxon>Actinopterygii</taxon>
        <taxon>Neopterygii</taxon>
        <taxon>Teleostei</taxon>
        <taxon>Neoteleostei</taxon>
        <taxon>Acanthomorphata</taxon>
        <taxon>Ovalentaria</taxon>
        <taxon>Cichlomorphae</taxon>
        <taxon>Cichliformes</taxon>
        <taxon>Cichlidae</taxon>
        <taxon>African cichlids</taxon>
        <taxon>Pseudocrenilabrinae</taxon>
        <taxon>Oreochromini</taxon>
        <taxon>Oreochromis</taxon>
    </lineage>
</organism>
<dbReference type="OMA" id="DVEREQH"/>
<dbReference type="Proteomes" id="UP000472276">
    <property type="component" value="Unassembled WGS sequence"/>
</dbReference>
<gene>
    <name evidence="5" type="primary">LOC116334647</name>
</gene>